<evidence type="ECO:0000256" key="3">
    <source>
        <dbReference type="PROSITE-ProRule" id="PRU00221"/>
    </source>
</evidence>
<dbReference type="PANTHER" id="PTHR19846">
    <property type="entry name" value="WD40 REPEAT PROTEIN"/>
    <property type="match status" value="1"/>
</dbReference>
<proteinExistence type="predicted"/>
<dbReference type="SMART" id="SM00500">
    <property type="entry name" value="SFM"/>
    <property type="match status" value="1"/>
</dbReference>
<name>A0A9N9HG44_9GLOM</name>
<comment type="caution">
    <text evidence="5">The sequence shown here is derived from an EMBL/GenBank/DDBJ whole genome shotgun (WGS) entry which is preliminary data.</text>
</comment>
<dbReference type="GO" id="GO:0030621">
    <property type="term" value="F:U4 snRNA binding"/>
    <property type="evidence" value="ECO:0007669"/>
    <property type="project" value="TreeGrafter"/>
</dbReference>
<dbReference type="InterPro" id="IPR015943">
    <property type="entry name" value="WD40/YVTN_repeat-like_dom_sf"/>
</dbReference>
<dbReference type="Pfam" id="PF08799">
    <property type="entry name" value="PRP4"/>
    <property type="match status" value="1"/>
</dbReference>
<dbReference type="GO" id="GO:0046540">
    <property type="term" value="C:U4/U6 x U5 tri-snRNP complex"/>
    <property type="evidence" value="ECO:0007669"/>
    <property type="project" value="TreeGrafter"/>
</dbReference>
<accession>A0A9N9HG44</accession>
<dbReference type="SMART" id="SM00320">
    <property type="entry name" value="WD40"/>
    <property type="match status" value="4"/>
</dbReference>
<evidence type="ECO:0000256" key="2">
    <source>
        <dbReference type="ARBA" id="ARBA00022737"/>
    </source>
</evidence>
<dbReference type="Gene3D" id="4.10.280.110">
    <property type="entry name" value="Pre-mRNA processing factor 4 domain"/>
    <property type="match status" value="1"/>
</dbReference>
<dbReference type="InterPro" id="IPR001680">
    <property type="entry name" value="WD40_rpt"/>
</dbReference>
<dbReference type="GO" id="GO:0017070">
    <property type="term" value="F:U6 snRNA binding"/>
    <property type="evidence" value="ECO:0007669"/>
    <property type="project" value="TreeGrafter"/>
</dbReference>
<dbReference type="InterPro" id="IPR036322">
    <property type="entry name" value="WD40_repeat_dom_sf"/>
</dbReference>
<keyword evidence="1 3" id="KW-0853">WD repeat</keyword>
<reference evidence="5" key="1">
    <citation type="submission" date="2021-06" db="EMBL/GenBank/DDBJ databases">
        <authorList>
            <person name="Kallberg Y."/>
            <person name="Tangrot J."/>
            <person name="Rosling A."/>
        </authorList>
    </citation>
    <scope>NUCLEOTIDE SEQUENCE</scope>
    <source>
        <strain evidence="5">IN212</strain>
    </source>
</reference>
<feature type="repeat" description="WD" evidence="3">
    <location>
        <begin position="223"/>
        <end position="272"/>
    </location>
</feature>
<keyword evidence="6" id="KW-1185">Reference proteome</keyword>
<dbReference type="AlphaFoldDB" id="A0A9N9HG44"/>
<dbReference type="PROSITE" id="PS50082">
    <property type="entry name" value="WD_REPEATS_2"/>
    <property type="match status" value="2"/>
</dbReference>
<dbReference type="Proteomes" id="UP000789396">
    <property type="component" value="Unassembled WGS sequence"/>
</dbReference>
<dbReference type="PRINTS" id="PR00320">
    <property type="entry name" value="GPROTEINBRPT"/>
</dbReference>
<dbReference type="PROSITE" id="PS00678">
    <property type="entry name" value="WD_REPEATS_1"/>
    <property type="match status" value="1"/>
</dbReference>
<keyword evidence="2" id="KW-0677">Repeat</keyword>
<evidence type="ECO:0000313" key="6">
    <source>
        <dbReference type="Proteomes" id="UP000789396"/>
    </source>
</evidence>
<dbReference type="OrthoDB" id="540662at2759"/>
<protein>
    <submittedName>
        <fullName evidence="5">8431_t:CDS:1</fullName>
    </submittedName>
</protein>
<dbReference type="InterPro" id="IPR036285">
    <property type="entry name" value="PRP4-like_sf"/>
</dbReference>
<dbReference type="SUPFAM" id="SSF50978">
    <property type="entry name" value="WD40 repeat-like"/>
    <property type="match status" value="1"/>
</dbReference>
<dbReference type="Pfam" id="PF00400">
    <property type="entry name" value="WD40"/>
    <property type="match status" value="4"/>
</dbReference>
<feature type="repeat" description="WD" evidence="3">
    <location>
        <begin position="370"/>
        <end position="392"/>
    </location>
</feature>
<dbReference type="SUPFAM" id="SSF158230">
    <property type="entry name" value="PRP4-like"/>
    <property type="match status" value="1"/>
</dbReference>
<feature type="domain" description="Pre-mRNA processing factor 4 (PRP4)-like" evidence="4">
    <location>
        <begin position="50"/>
        <end position="100"/>
    </location>
</feature>
<evidence type="ECO:0000313" key="5">
    <source>
        <dbReference type="EMBL" id="CAG8672850.1"/>
    </source>
</evidence>
<feature type="non-terminal residue" evidence="5">
    <location>
        <position position="467"/>
    </location>
</feature>
<dbReference type="PANTHER" id="PTHR19846:SF0">
    <property type="entry name" value="PRE-MRNA PROCESSING FACTOR 4"/>
    <property type="match status" value="1"/>
</dbReference>
<dbReference type="InterPro" id="IPR019775">
    <property type="entry name" value="WD40_repeat_CS"/>
</dbReference>
<gene>
    <name evidence="5" type="ORF">RFULGI_LOCUS9297</name>
</gene>
<dbReference type="GO" id="GO:0000398">
    <property type="term" value="P:mRNA splicing, via spliceosome"/>
    <property type="evidence" value="ECO:0007669"/>
    <property type="project" value="TreeGrafter"/>
</dbReference>
<feature type="non-terminal residue" evidence="5">
    <location>
        <position position="1"/>
    </location>
</feature>
<dbReference type="Gene3D" id="2.130.10.10">
    <property type="entry name" value="YVTN repeat-like/Quinoprotein amine dehydrogenase"/>
    <property type="match status" value="3"/>
</dbReference>
<dbReference type="InterPro" id="IPR020472">
    <property type="entry name" value="WD40_PAC1"/>
</dbReference>
<sequence length="467" mass="52523">DSNGISLEDLGEDMMNYELSDSSKKAREEHQAILDEFERKKRARTLAVPTDDGRVRAKLRELGEPQCLFGEGPGDRRDRLRYLLSKLEGAEIVPDEDEETESESEEEVHVQHIDEIVDSVRICKIKREEEFFTQGTLELLEARRWITRYSLPRARDRLRKQRAEYDLPLPQIKSVRKDLFTGLKVRAVNYSSYANFSSQIGDDRPISQCVFSPDCSLIATGSWSGHADRIGGVAWHPQSTLSIDKSVVNLASGAADGLINLWSLESDSPLGTFDYSWRLWDIETTGELLLQEGHFKEVYAIRFQNDGALVATGYLIIGLDAIGRVWDLRTGRSAMVLEGHVKDILEYSRYLYVFAAFGQINNSLSVSYQVATGSADNTIRIWDIRTLRCTYTIAAHKSLVSDVRFFHASLAFISEEDARGIKPTVSGLYLASCGYDGFVNIWSADDWSLLKILAGHDGKVMAVDISS</sequence>
<organism evidence="5 6">
    <name type="scientific">Racocetra fulgida</name>
    <dbReference type="NCBI Taxonomy" id="60492"/>
    <lineage>
        <taxon>Eukaryota</taxon>
        <taxon>Fungi</taxon>
        <taxon>Fungi incertae sedis</taxon>
        <taxon>Mucoromycota</taxon>
        <taxon>Glomeromycotina</taxon>
        <taxon>Glomeromycetes</taxon>
        <taxon>Diversisporales</taxon>
        <taxon>Gigasporaceae</taxon>
        <taxon>Racocetra</taxon>
    </lineage>
</organism>
<dbReference type="EMBL" id="CAJVPZ010016367">
    <property type="protein sequence ID" value="CAG8672850.1"/>
    <property type="molecule type" value="Genomic_DNA"/>
</dbReference>
<evidence type="ECO:0000259" key="4">
    <source>
        <dbReference type="SMART" id="SM00500"/>
    </source>
</evidence>
<evidence type="ECO:0000256" key="1">
    <source>
        <dbReference type="ARBA" id="ARBA00022574"/>
    </source>
</evidence>
<dbReference type="InterPro" id="IPR014906">
    <property type="entry name" value="PRP4-like"/>
</dbReference>